<dbReference type="Gene3D" id="1.20.200.10">
    <property type="entry name" value="Fumarase/aspartase (Central domain)"/>
    <property type="match status" value="1"/>
</dbReference>
<protein>
    <submittedName>
        <fullName evidence="1">Histidine ammonia-lyase</fullName>
    </submittedName>
</protein>
<evidence type="ECO:0000313" key="2">
    <source>
        <dbReference type="Proteomes" id="UP000199181"/>
    </source>
</evidence>
<dbReference type="GO" id="GO:0016841">
    <property type="term" value="F:ammonia-lyase activity"/>
    <property type="evidence" value="ECO:0007669"/>
    <property type="project" value="InterPro"/>
</dbReference>
<dbReference type="InterPro" id="IPR008948">
    <property type="entry name" value="L-Aspartase-like"/>
</dbReference>
<dbReference type="Proteomes" id="UP000199181">
    <property type="component" value="Unassembled WGS sequence"/>
</dbReference>
<dbReference type="PANTHER" id="PTHR10362">
    <property type="entry name" value="HISTIDINE AMMONIA-LYASE"/>
    <property type="match status" value="1"/>
</dbReference>
<dbReference type="InterPro" id="IPR022313">
    <property type="entry name" value="Phe/His_NH3-lyase_AS"/>
</dbReference>
<gene>
    <name evidence="1" type="ORF">SAMN05443639_11042</name>
</gene>
<keyword evidence="1" id="KW-0456">Lyase</keyword>
<dbReference type="Pfam" id="PF00221">
    <property type="entry name" value="Lyase_aromatic"/>
    <property type="match status" value="1"/>
</dbReference>
<dbReference type="Gene3D" id="1.10.275.10">
    <property type="entry name" value="Fumarase/aspartase (N-terminal domain)"/>
    <property type="match status" value="1"/>
</dbReference>
<dbReference type="SUPFAM" id="SSF48557">
    <property type="entry name" value="L-aspartase-like"/>
    <property type="match status" value="1"/>
</dbReference>
<dbReference type="AlphaFoldDB" id="A0A1I0KBU0"/>
<dbReference type="InterPro" id="IPR001106">
    <property type="entry name" value="Aromatic_Lyase"/>
</dbReference>
<proteinExistence type="predicted"/>
<dbReference type="CDD" id="cd00332">
    <property type="entry name" value="PAL-HAL"/>
    <property type="match status" value="1"/>
</dbReference>
<accession>A0A1I0KBU0</accession>
<evidence type="ECO:0000313" key="1">
    <source>
        <dbReference type="EMBL" id="SEU21726.1"/>
    </source>
</evidence>
<organism evidence="1 2">
    <name type="scientific">Stigmatella erecta</name>
    <dbReference type="NCBI Taxonomy" id="83460"/>
    <lineage>
        <taxon>Bacteria</taxon>
        <taxon>Pseudomonadati</taxon>
        <taxon>Myxococcota</taxon>
        <taxon>Myxococcia</taxon>
        <taxon>Myxococcales</taxon>
        <taxon>Cystobacterineae</taxon>
        <taxon>Archangiaceae</taxon>
        <taxon>Stigmatella</taxon>
    </lineage>
</organism>
<dbReference type="EMBL" id="FOIJ01000010">
    <property type="protein sequence ID" value="SEU21726.1"/>
    <property type="molecule type" value="Genomic_DNA"/>
</dbReference>
<dbReference type="InterPro" id="IPR024083">
    <property type="entry name" value="Fumarase/histidase_N"/>
</dbReference>
<dbReference type="PROSITE" id="PS00488">
    <property type="entry name" value="PAL_HISTIDASE"/>
    <property type="match status" value="1"/>
</dbReference>
<sequence length="593" mass="63223">MPYDGAGGDGPVPGAVLVYGSGPRGRDVRLGPNALFKDLAEEDSLIQQTLIIDGFNLTAGQVLACARDRDCAIQVGLAQSSRDALKESRDYIESTWMHDGAPMMYSFNTGVGLLKDTRVQVAHIELFQAQLIRAHAAGMGEPFSEEVSRATMLLRANAFASNYSAPRVEVIERLLAFINAGIHPLMPQKGSVGASGDLAPLAYLSGALAGFEEAEVLYKGRRMSAPEAIRQAGIGPVRFELKAKDGSALINGCTVSLAAALLAADDARKLLLDACISLGLTLEAMRAEMLAFDERIHKARPHKGQLKTAAIVRRLMAGSTRATHAARAVPFPGELRRPDTEYTPRIQDVYSLRCAPQVYGPVFDALDYIDGILHTEINSATDNPLIFGKDGGGFEIISGGNFHGQYLAQAMDLLAIAVADLGSICERRQARLIDPTLSWGLPRNLMTGIAGVNTGYTVVSSSMSALVMENRTLCTPASVDSIPAKGNSEDHISNSTWCARKAATVVANTRYIVGVEMLLAAQALTMTGHLLPGLTLGAGTQAAYDEIRRRIPASLDGDRWYHHDIAAAHEFVASGAVRAAVEETVGKLGDTAA</sequence>
<keyword evidence="2" id="KW-1185">Reference proteome</keyword>
<reference evidence="2" key="1">
    <citation type="submission" date="2016-10" db="EMBL/GenBank/DDBJ databases">
        <authorList>
            <person name="Varghese N."/>
            <person name="Submissions S."/>
        </authorList>
    </citation>
    <scope>NUCLEOTIDE SEQUENCE [LARGE SCALE GENOMIC DNA]</scope>
    <source>
        <strain evidence="2">DSM 16858</strain>
    </source>
</reference>
<name>A0A1I0KBU0_9BACT</name>